<evidence type="ECO:0000313" key="2">
    <source>
        <dbReference type="Proteomes" id="UP001153334"/>
    </source>
</evidence>
<sequence>MFISSRDDEDIKEQFKDGRDLRITATDNQADIERFVVSRLGANHWTQNRLSDHTRKDIMRTFIEKSQGMFLWVKLMLDGLLKLRFEKDILKYVRNLPRGIKGAYDRIYNEIQDREGSAGNIADRTFQFLMCSWKPLEPDLLTSLIALDLNMPSWNTHQCPISIDYILDVCRNLVMVTPESNICRFAHLSVQEYFEQHHWSRDHVNALMSRICLQYFTTDEPTHSLPTWRIPSLSNTPPLSPEEQEKKKRAAHLRILCRDYMAGWPHHWVRCKDHSEDEELSQIYRKFLGDLLNPSKYYIDWVGTITRINLKITTDLVQTAHRFRMDITRSSLFTYCFLGTDRAVQDLLESNILDAKTVNWLTTNLFNLATERNDLELCKLYLSMGVDVNLSAGSMYVRPPLHLAARHGVSHIEIVELLLQNGADPNIETDYFGTALEGAIGGEEPNEVVMLLERYGATLGSDRCARQRDLLEIRRCHFLSSAL</sequence>
<evidence type="ECO:0000313" key="1">
    <source>
        <dbReference type="EMBL" id="KAJ8117047.1"/>
    </source>
</evidence>
<comment type="caution">
    <text evidence="1">The sequence shown here is derived from an EMBL/GenBank/DDBJ whole genome shotgun (WGS) entry which is preliminary data.</text>
</comment>
<accession>A0ACC2IPJ7</accession>
<keyword evidence="2" id="KW-1185">Reference proteome</keyword>
<organism evidence="1 2">
    <name type="scientific">Nemania bipapillata</name>
    <dbReference type="NCBI Taxonomy" id="110536"/>
    <lineage>
        <taxon>Eukaryota</taxon>
        <taxon>Fungi</taxon>
        <taxon>Dikarya</taxon>
        <taxon>Ascomycota</taxon>
        <taxon>Pezizomycotina</taxon>
        <taxon>Sordariomycetes</taxon>
        <taxon>Xylariomycetidae</taxon>
        <taxon>Xylariales</taxon>
        <taxon>Xylariaceae</taxon>
        <taxon>Nemania</taxon>
    </lineage>
</organism>
<proteinExistence type="predicted"/>
<reference evidence="1" key="1">
    <citation type="submission" date="2022-11" db="EMBL/GenBank/DDBJ databases">
        <title>Genome Sequence of Nemania bipapillata.</title>
        <authorList>
            <person name="Buettner E."/>
        </authorList>
    </citation>
    <scope>NUCLEOTIDE SEQUENCE</scope>
    <source>
        <strain evidence="1">CP14</strain>
    </source>
</reference>
<dbReference type="Proteomes" id="UP001153334">
    <property type="component" value="Unassembled WGS sequence"/>
</dbReference>
<dbReference type="EMBL" id="JAPESX010001136">
    <property type="protein sequence ID" value="KAJ8117047.1"/>
    <property type="molecule type" value="Genomic_DNA"/>
</dbReference>
<protein>
    <submittedName>
        <fullName evidence="1">Uncharacterized protein</fullName>
    </submittedName>
</protein>
<gene>
    <name evidence="1" type="ORF">ONZ43_g4297</name>
</gene>
<name>A0ACC2IPJ7_9PEZI</name>